<dbReference type="EMBL" id="CAADGH010000004">
    <property type="protein sequence ID" value="VFK74388.1"/>
    <property type="molecule type" value="Genomic_DNA"/>
</dbReference>
<organism evidence="3">
    <name type="scientific">Candidatus Kentrum sp. MB</name>
    <dbReference type="NCBI Taxonomy" id="2138164"/>
    <lineage>
        <taxon>Bacteria</taxon>
        <taxon>Pseudomonadati</taxon>
        <taxon>Pseudomonadota</taxon>
        <taxon>Gammaproteobacteria</taxon>
        <taxon>Candidatus Kentrum</taxon>
    </lineage>
</organism>
<evidence type="ECO:0000256" key="1">
    <source>
        <dbReference type="SAM" id="MobiDB-lite"/>
    </source>
</evidence>
<proteinExistence type="predicted"/>
<protein>
    <submittedName>
        <fullName evidence="3">Uncharacterized protein</fullName>
    </submittedName>
</protein>
<evidence type="ECO:0000313" key="2">
    <source>
        <dbReference type="EMBL" id="VFK27685.1"/>
    </source>
</evidence>
<accession>A0A451B7V9</accession>
<name>A0A451B7V9_9GAMM</name>
<feature type="region of interest" description="Disordered" evidence="1">
    <location>
        <begin position="1"/>
        <end position="24"/>
    </location>
</feature>
<evidence type="ECO:0000313" key="3">
    <source>
        <dbReference type="EMBL" id="VFK74388.1"/>
    </source>
</evidence>
<sequence>MHPRTISAMPTQRQHPCASPEHRESGTWIQLDLDPRHRQPGTRIQLNPGLGYPFHSSISWFIARSALRMGPVLTALHQCRIMLQRLEARPRQTLITNRTGLGGPETQAASGGTDAFIAGWTRK</sequence>
<gene>
    <name evidence="3" type="ORF">BECKMB1821H_GA0114242_100436</name>
    <name evidence="2" type="ORF">BECKMB1821I_GA0114274_100436</name>
</gene>
<reference evidence="3" key="1">
    <citation type="submission" date="2019-02" db="EMBL/GenBank/DDBJ databases">
        <authorList>
            <person name="Gruber-Vodicka R. H."/>
            <person name="Seah K. B. B."/>
        </authorList>
    </citation>
    <scope>NUCLEOTIDE SEQUENCE</scope>
    <source>
        <strain evidence="3">BECK_BZ198</strain>
        <strain evidence="2">BECK_BZ199</strain>
    </source>
</reference>
<dbReference type="AlphaFoldDB" id="A0A451B7V9"/>
<dbReference type="EMBL" id="CAADFQ010000004">
    <property type="protein sequence ID" value="VFK27685.1"/>
    <property type="molecule type" value="Genomic_DNA"/>
</dbReference>